<dbReference type="Gene3D" id="1.20.1250.20">
    <property type="entry name" value="MFS general substrate transporter like domains"/>
    <property type="match status" value="2"/>
</dbReference>
<keyword evidence="6 8" id="KW-0472">Membrane</keyword>
<dbReference type="InterPro" id="IPR011701">
    <property type="entry name" value="MFS"/>
</dbReference>
<keyword evidence="10" id="KW-1185">Reference proteome</keyword>
<comment type="similarity">
    <text evidence="2">Belongs to the major facilitator superfamily.</text>
</comment>
<evidence type="ECO:0000256" key="1">
    <source>
        <dbReference type="ARBA" id="ARBA00004127"/>
    </source>
</evidence>
<comment type="caution">
    <text evidence="9">The sequence shown here is derived from an EMBL/GenBank/DDBJ whole genome shotgun (WGS) entry which is preliminary data.</text>
</comment>
<dbReference type="GO" id="GO:0016020">
    <property type="term" value="C:membrane"/>
    <property type="evidence" value="ECO:0007669"/>
    <property type="project" value="TreeGrafter"/>
</dbReference>
<name>G9N0T6_HYPVG</name>
<feature type="transmembrane region" description="Helical" evidence="8">
    <location>
        <begin position="254"/>
        <end position="274"/>
    </location>
</feature>
<sequence>MRLNASSGSPSLLDENGNSEPCATSAPAVTERWNESRTNAFRLVASFFCFMLEKYYNLTYIIISLVFLSPFLGYVSSALLNNYLHHKLGQRVIAIICGSCHTAAYIIIALHPPYIVLVLAFILAGFGNGVADAAWNAWVGNLYNSSELLGFLHAFYGVGGVASPLIVTALITKANLEWYAFYYIMIGLASTETIALASAFRSSSGAEYRRIYKTNELEKEVSLTEALFRMPFAQVALGGWIVVFMLRVRHGEPFASGMSAVSFWLGITVGRAVLGFATPRIGVKLATALYIGAAGSLELIFWLVPQFYISAVAVSFQGFFMGPLFPNAILVAGKLLPRQHHVVVIGFAAAFGGCGAAVLPFLTGILAEAQGPKVLQPIVLALLAITLGIWFCFPSTSKMKE</sequence>
<proteinExistence type="inferred from homology"/>
<dbReference type="InterPro" id="IPR051788">
    <property type="entry name" value="MFS_Transporter"/>
</dbReference>
<dbReference type="FunFam" id="1.20.1250.20:FF:000286">
    <property type="entry name" value="MFS efflux transporter"/>
    <property type="match status" value="1"/>
</dbReference>
<feature type="transmembrane region" description="Helical" evidence="8">
    <location>
        <begin position="114"/>
        <end position="139"/>
    </location>
</feature>
<evidence type="ECO:0000256" key="2">
    <source>
        <dbReference type="ARBA" id="ARBA00008335"/>
    </source>
</evidence>
<dbReference type="OMA" id="CHLIAYV"/>
<dbReference type="EMBL" id="ABDF02000083">
    <property type="protein sequence ID" value="EHK19369.1"/>
    <property type="molecule type" value="Genomic_DNA"/>
</dbReference>
<gene>
    <name evidence="9" type="ORF">TRIVIDRAFT_193327</name>
</gene>
<dbReference type="AlphaFoldDB" id="G9N0T6"/>
<feature type="transmembrane region" description="Helical" evidence="8">
    <location>
        <begin position="58"/>
        <end position="80"/>
    </location>
</feature>
<dbReference type="Pfam" id="PF07690">
    <property type="entry name" value="MFS_1"/>
    <property type="match status" value="1"/>
</dbReference>
<evidence type="ECO:0000256" key="4">
    <source>
        <dbReference type="ARBA" id="ARBA00022692"/>
    </source>
</evidence>
<dbReference type="VEuPathDB" id="FungiDB:TRIVIDRAFT_193327"/>
<feature type="compositionally biased region" description="Polar residues" evidence="7">
    <location>
        <begin position="1"/>
        <end position="22"/>
    </location>
</feature>
<feature type="transmembrane region" description="Helical" evidence="8">
    <location>
        <begin position="307"/>
        <end position="330"/>
    </location>
</feature>
<dbReference type="FunCoup" id="G9N0T6">
    <property type="interactions" value="19"/>
</dbReference>
<reference evidence="9 10" key="1">
    <citation type="journal article" date="2011" name="Genome Biol.">
        <title>Comparative genome sequence analysis underscores mycoparasitism as the ancestral life style of Trichoderma.</title>
        <authorList>
            <person name="Kubicek C.P."/>
            <person name="Herrera-Estrella A."/>
            <person name="Seidl-Seiboth V."/>
            <person name="Martinez D.A."/>
            <person name="Druzhinina I.S."/>
            <person name="Thon M."/>
            <person name="Zeilinger S."/>
            <person name="Casas-Flores S."/>
            <person name="Horwitz B.A."/>
            <person name="Mukherjee P.K."/>
            <person name="Mukherjee M."/>
            <person name="Kredics L."/>
            <person name="Alcaraz L.D."/>
            <person name="Aerts A."/>
            <person name="Antal Z."/>
            <person name="Atanasova L."/>
            <person name="Cervantes-Badillo M.G."/>
            <person name="Challacombe J."/>
            <person name="Chertkov O."/>
            <person name="McCluskey K."/>
            <person name="Coulpier F."/>
            <person name="Deshpande N."/>
            <person name="von Doehren H."/>
            <person name="Ebbole D.J."/>
            <person name="Esquivel-Naranjo E.U."/>
            <person name="Fekete E."/>
            <person name="Flipphi M."/>
            <person name="Glaser F."/>
            <person name="Gomez-Rodriguez E.Y."/>
            <person name="Gruber S."/>
            <person name="Han C."/>
            <person name="Henrissat B."/>
            <person name="Hermosa R."/>
            <person name="Hernandez-Onate M."/>
            <person name="Karaffa L."/>
            <person name="Kosti I."/>
            <person name="Le Crom S."/>
            <person name="Lindquist E."/>
            <person name="Lucas S."/>
            <person name="Luebeck M."/>
            <person name="Luebeck P.S."/>
            <person name="Margeot A."/>
            <person name="Metz B."/>
            <person name="Misra M."/>
            <person name="Nevalainen H."/>
            <person name="Omann M."/>
            <person name="Packer N."/>
            <person name="Perrone G."/>
            <person name="Uresti-Rivera E.E."/>
            <person name="Salamov A."/>
            <person name="Schmoll M."/>
            <person name="Seiboth B."/>
            <person name="Shapiro H."/>
            <person name="Sukno S."/>
            <person name="Tamayo-Ramos J.A."/>
            <person name="Tisch D."/>
            <person name="Wiest A."/>
            <person name="Wilkinson H.H."/>
            <person name="Zhang M."/>
            <person name="Coutinho P.M."/>
            <person name="Kenerley C.M."/>
            <person name="Monte E."/>
            <person name="Baker S.E."/>
            <person name="Grigoriev I.V."/>
        </authorList>
    </citation>
    <scope>NUCLEOTIDE SEQUENCE [LARGE SCALE GENOMIC DNA]</scope>
    <source>
        <strain evidence="10">Gv29-8 / FGSC 10586</strain>
    </source>
</reference>
<feature type="transmembrane region" description="Helical" evidence="8">
    <location>
        <begin position="92"/>
        <end position="108"/>
    </location>
</feature>
<feature type="transmembrane region" description="Helical" evidence="8">
    <location>
        <begin position="374"/>
        <end position="393"/>
    </location>
</feature>
<dbReference type="GeneID" id="25789745"/>
<dbReference type="GO" id="GO:0022857">
    <property type="term" value="F:transmembrane transporter activity"/>
    <property type="evidence" value="ECO:0007669"/>
    <property type="project" value="InterPro"/>
</dbReference>
<dbReference type="PANTHER" id="PTHR23514">
    <property type="entry name" value="BYPASS OF STOP CODON PROTEIN 6"/>
    <property type="match status" value="1"/>
</dbReference>
<evidence type="ECO:0000256" key="5">
    <source>
        <dbReference type="ARBA" id="ARBA00022989"/>
    </source>
</evidence>
<evidence type="ECO:0000313" key="10">
    <source>
        <dbReference type="Proteomes" id="UP000007115"/>
    </source>
</evidence>
<dbReference type="HOGENOM" id="CLU_021993_0_0_1"/>
<evidence type="ECO:0000256" key="8">
    <source>
        <dbReference type="SAM" id="Phobius"/>
    </source>
</evidence>
<dbReference type="PANTHER" id="PTHR23514:SF3">
    <property type="entry name" value="BYPASS OF STOP CODON PROTEIN 6"/>
    <property type="match status" value="1"/>
</dbReference>
<organism evidence="9 10">
    <name type="scientific">Hypocrea virens (strain Gv29-8 / FGSC 10586)</name>
    <name type="common">Gliocladium virens</name>
    <name type="synonym">Trichoderma virens</name>
    <dbReference type="NCBI Taxonomy" id="413071"/>
    <lineage>
        <taxon>Eukaryota</taxon>
        <taxon>Fungi</taxon>
        <taxon>Dikarya</taxon>
        <taxon>Ascomycota</taxon>
        <taxon>Pezizomycotina</taxon>
        <taxon>Sordariomycetes</taxon>
        <taxon>Hypocreomycetidae</taxon>
        <taxon>Hypocreales</taxon>
        <taxon>Hypocreaceae</taxon>
        <taxon>Trichoderma</taxon>
    </lineage>
</organism>
<feature type="transmembrane region" description="Helical" evidence="8">
    <location>
        <begin position="342"/>
        <end position="362"/>
    </location>
</feature>
<dbReference type="SUPFAM" id="SSF103473">
    <property type="entry name" value="MFS general substrate transporter"/>
    <property type="match status" value="1"/>
</dbReference>
<keyword evidence="5 8" id="KW-1133">Transmembrane helix</keyword>
<evidence type="ECO:0000256" key="7">
    <source>
        <dbReference type="SAM" id="MobiDB-lite"/>
    </source>
</evidence>
<comment type="subcellular location">
    <subcellularLocation>
        <location evidence="1">Endomembrane system</location>
        <topology evidence="1">Multi-pass membrane protein</topology>
    </subcellularLocation>
</comment>
<dbReference type="RefSeq" id="XP_013953570.1">
    <property type="nucleotide sequence ID" value="XM_014098095.1"/>
</dbReference>
<accession>G9N0T6</accession>
<dbReference type="OrthoDB" id="413079at2759"/>
<evidence type="ECO:0000256" key="3">
    <source>
        <dbReference type="ARBA" id="ARBA00022448"/>
    </source>
</evidence>
<dbReference type="Proteomes" id="UP000007115">
    <property type="component" value="Unassembled WGS sequence"/>
</dbReference>
<evidence type="ECO:0000313" key="9">
    <source>
        <dbReference type="EMBL" id="EHK19369.1"/>
    </source>
</evidence>
<feature type="transmembrane region" description="Helical" evidence="8">
    <location>
        <begin position="178"/>
        <end position="200"/>
    </location>
</feature>
<evidence type="ECO:0000256" key="6">
    <source>
        <dbReference type="ARBA" id="ARBA00023136"/>
    </source>
</evidence>
<dbReference type="eggNOG" id="ENOG502QQA7">
    <property type="taxonomic scope" value="Eukaryota"/>
</dbReference>
<keyword evidence="3" id="KW-0813">Transport</keyword>
<feature type="transmembrane region" description="Helical" evidence="8">
    <location>
        <begin position="151"/>
        <end position="172"/>
    </location>
</feature>
<dbReference type="InParanoid" id="G9N0T6"/>
<dbReference type="InterPro" id="IPR036259">
    <property type="entry name" value="MFS_trans_sf"/>
</dbReference>
<dbReference type="GO" id="GO:0012505">
    <property type="term" value="C:endomembrane system"/>
    <property type="evidence" value="ECO:0007669"/>
    <property type="project" value="UniProtKB-SubCell"/>
</dbReference>
<protein>
    <recommendedName>
        <fullName evidence="11">Major facilitator superfamily (MFS) profile domain-containing protein</fullName>
    </recommendedName>
</protein>
<evidence type="ECO:0008006" key="11">
    <source>
        <dbReference type="Google" id="ProtNLM"/>
    </source>
</evidence>
<feature type="transmembrane region" description="Helical" evidence="8">
    <location>
        <begin position="281"/>
        <end position="301"/>
    </location>
</feature>
<feature type="region of interest" description="Disordered" evidence="7">
    <location>
        <begin position="1"/>
        <end position="24"/>
    </location>
</feature>
<keyword evidence="4 8" id="KW-0812">Transmembrane</keyword>